<evidence type="ECO:0000313" key="1">
    <source>
        <dbReference type="EMBL" id="KAF2105312.1"/>
    </source>
</evidence>
<protein>
    <submittedName>
        <fullName evidence="1">Uncharacterized protein</fullName>
    </submittedName>
</protein>
<accession>A0A6A5YDH0</accession>
<feature type="non-terminal residue" evidence="1">
    <location>
        <position position="1"/>
    </location>
</feature>
<keyword evidence="2" id="KW-1185">Reference proteome</keyword>
<reference evidence="1" key="1">
    <citation type="journal article" date="2020" name="Stud. Mycol.">
        <title>101 Dothideomycetes genomes: a test case for predicting lifestyles and emergence of pathogens.</title>
        <authorList>
            <person name="Haridas S."/>
            <person name="Albert R."/>
            <person name="Binder M."/>
            <person name="Bloem J."/>
            <person name="Labutti K."/>
            <person name="Salamov A."/>
            <person name="Andreopoulos B."/>
            <person name="Baker S."/>
            <person name="Barry K."/>
            <person name="Bills G."/>
            <person name="Bluhm B."/>
            <person name="Cannon C."/>
            <person name="Castanera R."/>
            <person name="Culley D."/>
            <person name="Daum C."/>
            <person name="Ezra D."/>
            <person name="Gonzalez J."/>
            <person name="Henrissat B."/>
            <person name="Kuo A."/>
            <person name="Liang C."/>
            <person name="Lipzen A."/>
            <person name="Lutzoni F."/>
            <person name="Magnuson J."/>
            <person name="Mondo S."/>
            <person name="Nolan M."/>
            <person name="Ohm R."/>
            <person name="Pangilinan J."/>
            <person name="Park H.-J."/>
            <person name="Ramirez L."/>
            <person name="Alfaro M."/>
            <person name="Sun H."/>
            <person name="Tritt A."/>
            <person name="Yoshinaga Y."/>
            <person name="Zwiers L.-H."/>
            <person name="Turgeon B."/>
            <person name="Goodwin S."/>
            <person name="Spatafora J."/>
            <person name="Crous P."/>
            <person name="Grigoriev I."/>
        </authorList>
    </citation>
    <scope>NUCLEOTIDE SEQUENCE</scope>
    <source>
        <strain evidence="1">CBS 627.86</strain>
    </source>
</reference>
<organism evidence="1 2">
    <name type="scientific">Lophiotrema nucula</name>
    <dbReference type="NCBI Taxonomy" id="690887"/>
    <lineage>
        <taxon>Eukaryota</taxon>
        <taxon>Fungi</taxon>
        <taxon>Dikarya</taxon>
        <taxon>Ascomycota</taxon>
        <taxon>Pezizomycotina</taxon>
        <taxon>Dothideomycetes</taxon>
        <taxon>Pleosporomycetidae</taxon>
        <taxon>Pleosporales</taxon>
        <taxon>Lophiotremataceae</taxon>
        <taxon>Lophiotrema</taxon>
    </lineage>
</organism>
<proteinExistence type="predicted"/>
<dbReference type="AlphaFoldDB" id="A0A6A5YDH0"/>
<dbReference type="Proteomes" id="UP000799770">
    <property type="component" value="Unassembled WGS sequence"/>
</dbReference>
<name>A0A6A5YDH0_9PLEO</name>
<sequence>SLVPQFGIKAGQQPDGTGNCVGNDGKLIPCQCPPDRALFIQKVQAAAEAGNSEGVPVSFPTDNSAKSQKARIATSIIVLQNLNSKGVGCPAASTTFLDQQKAL</sequence>
<feature type="non-terminal residue" evidence="1">
    <location>
        <position position="103"/>
    </location>
</feature>
<gene>
    <name evidence="1" type="ORF">BDV96DRAFT_458312</name>
</gene>
<evidence type="ECO:0000313" key="2">
    <source>
        <dbReference type="Proteomes" id="UP000799770"/>
    </source>
</evidence>
<dbReference type="OrthoDB" id="2140240at2759"/>
<dbReference type="EMBL" id="ML977384">
    <property type="protein sequence ID" value="KAF2105312.1"/>
    <property type="molecule type" value="Genomic_DNA"/>
</dbReference>